<dbReference type="EMBL" id="CP017298">
    <property type="protein sequence ID" value="AOS46907.1"/>
    <property type="molecule type" value="Genomic_DNA"/>
</dbReference>
<dbReference type="STRING" id="178339.BH719_02700"/>
<dbReference type="Gene3D" id="1.20.120.1630">
    <property type="match status" value="1"/>
</dbReference>
<evidence type="ECO:0000256" key="3">
    <source>
        <dbReference type="ARBA" id="ARBA00022989"/>
    </source>
</evidence>
<keyword evidence="2 5" id="KW-0812">Transmembrane</keyword>
<dbReference type="GO" id="GO:0012505">
    <property type="term" value="C:endomembrane system"/>
    <property type="evidence" value="ECO:0007669"/>
    <property type="project" value="UniProtKB-SubCell"/>
</dbReference>
<name>A0A1D8B183_9ACTO</name>
<comment type="subcellular location">
    <subcellularLocation>
        <location evidence="1">Endomembrane system</location>
        <topology evidence="1">Multi-pass membrane protein</topology>
    </subcellularLocation>
</comment>
<dbReference type="AlphaFoldDB" id="A0A1D8B183"/>
<dbReference type="PANTHER" id="PTHR12714:SF11">
    <property type="entry name" value="PROTEIN C-TERMINAL S-ISOPRENYLCYSTEINE CARBOXYL O-METHYLTRANSFERASE"/>
    <property type="match status" value="1"/>
</dbReference>
<evidence type="ECO:0000256" key="2">
    <source>
        <dbReference type="ARBA" id="ARBA00022692"/>
    </source>
</evidence>
<reference evidence="6 7" key="1">
    <citation type="submission" date="2016-09" db="EMBL/GenBank/DDBJ databases">
        <title>Complete genome sequence of Actinomyces hongkongensis HKU8.</title>
        <authorList>
            <person name="Gao Y.-X."/>
            <person name="Zhou Y.-Y."/>
            <person name="Xie Y."/>
            <person name="Wang M."/>
            <person name="Wang S.-J."/>
            <person name="Shen S.-G."/>
        </authorList>
    </citation>
    <scope>NUCLEOTIDE SEQUENCE [LARGE SCALE GENOMIC DNA]</scope>
    <source>
        <strain evidence="6 7">HKU8</strain>
    </source>
</reference>
<proteinExistence type="predicted"/>
<dbReference type="GO" id="GO:0016740">
    <property type="term" value="F:transferase activity"/>
    <property type="evidence" value="ECO:0007669"/>
    <property type="project" value="UniProtKB-ARBA"/>
</dbReference>
<evidence type="ECO:0000256" key="4">
    <source>
        <dbReference type="ARBA" id="ARBA00023136"/>
    </source>
</evidence>
<keyword evidence="7" id="KW-1185">Reference proteome</keyword>
<feature type="transmembrane region" description="Helical" evidence="5">
    <location>
        <begin position="22"/>
        <end position="41"/>
    </location>
</feature>
<evidence type="ECO:0000313" key="6">
    <source>
        <dbReference type="EMBL" id="AOS46907.1"/>
    </source>
</evidence>
<keyword evidence="3 5" id="KW-1133">Transmembrane helix</keyword>
<evidence type="ECO:0000256" key="1">
    <source>
        <dbReference type="ARBA" id="ARBA00004127"/>
    </source>
</evidence>
<protein>
    <recommendedName>
        <fullName evidence="8">Isoprenylcysteine carboxyl methyltransferase</fullName>
    </recommendedName>
</protein>
<keyword evidence="4 5" id="KW-0472">Membrane</keyword>
<evidence type="ECO:0000256" key="5">
    <source>
        <dbReference type="SAM" id="Phobius"/>
    </source>
</evidence>
<evidence type="ECO:0008006" key="8">
    <source>
        <dbReference type="Google" id="ProtNLM"/>
    </source>
</evidence>
<dbReference type="Pfam" id="PF04191">
    <property type="entry name" value="PEMT"/>
    <property type="match status" value="1"/>
</dbReference>
<dbReference type="KEGG" id="phon:BH719_02700"/>
<gene>
    <name evidence="6" type="ORF">BH719_02700</name>
</gene>
<dbReference type="InterPro" id="IPR007318">
    <property type="entry name" value="Phopholipid_MeTrfase"/>
</dbReference>
<dbReference type="Proteomes" id="UP000095214">
    <property type="component" value="Chromosome"/>
</dbReference>
<accession>A0A1D8B183</accession>
<dbReference type="PANTHER" id="PTHR12714">
    <property type="entry name" value="PROTEIN-S ISOPRENYLCYSTEINE O-METHYLTRANSFERASE"/>
    <property type="match status" value="1"/>
</dbReference>
<evidence type="ECO:0000313" key="7">
    <source>
        <dbReference type="Proteomes" id="UP000095214"/>
    </source>
</evidence>
<organism evidence="6 7">
    <name type="scientific">Pauljensenia hongkongensis</name>
    <dbReference type="NCBI Taxonomy" id="178339"/>
    <lineage>
        <taxon>Bacteria</taxon>
        <taxon>Bacillati</taxon>
        <taxon>Actinomycetota</taxon>
        <taxon>Actinomycetes</taxon>
        <taxon>Actinomycetales</taxon>
        <taxon>Actinomycetaceae</taxon>
        <taxon>Pauljensenia</taxon>
    </lineage>
</organism>
<sequence>MFLTVGALAVQALVPFPDAGHPWWRWAAAGAFAFASGVLLVGSSMRFYRAGVSADPVGVDHPRALVSTGVYRVTRNPMYVGMACALAAHASIREAWAWLPAACFVVLVDRAQIPVEERALRNAFPDEYAAYTRRVPRWLGVPRA</sequence>